<reference evidence="1 2" key="1">
    <citation type="submission" date="2019-10" db="EMBL/GenBank/DDBJ databases">
        <title>The completed genome of Lactobacillus harbinensis M1.</title>
        <authorList>
            <person name="Zheng Y."/>
        </authorList>
    </citation>
    <scope>NUCLEOTIDE SEQUENCE [LARGE SCALE GENOMIC DNA]</scope>
    <source>
        <strain evidence="1 2">M1</strain>
    </source>
</reference>
<sequence>MLDDLNVPDAPDKPQINPGDYLTLQVGTDKDLQFKLISRHHGTTDEPGMDPAGYLFTEYDQKLIAYLAGQVVKDVYQQAVATAMAPQSIDTLIEVTQSGYYHLMTPIDEIDAGTLWYLEAHFEDAKNGIVLVLGTMYFYTVENGEWSKPTLLKGGEDNDEQSGTTE</sequence>
<dbReference type="KEGG" id="lhb:D1010_12185"/>
<dbReference type="RefSeq" id="WP_152261089.1">
    <property type="nucleotide sequence ID" value="NZ_CP045143.1"/>
</dbReference>
<dbReference type="AlphaFoldDB" id="A0A5P8M6F4"/>
<evidence type="ECO:0000313" key="2">
    <source>
        <dbReference type="Proteomes" id="UP000326779"/>
    </source>
</evidence>
<organism evidence="1 2">
    <name type="scientific">Schleiferilactobacillus harbinensis</name>
    <dbReference type="NCBI Taxonomy" id="304207"/>
    <lineage>
        <taxon>Bacteria</taxon>
        <taxon>Bacillati</taxon>
        <taxon>Bacillota</taxon>
        <taxon>Bacilli</taxon>
        <taxon>Lactobacillales</taxon>
        <taxon>Lactobacillaceae</taxon>
        <taxon>Schleiferilactobacillus</taxon>
    </lineage>
</organism>
<protein>
    <submittedName>
        <fullName evidence="1">Uncharacterized protein</fullName>
    </submittedName>
</protein>
<accession>A0A5P8M6F4</accession>
<dbReference type="EMBL" id="CP045143">
    <property type="protein sequence ID" value="QFR24080.1"/>
    <property type="molecule type" value="Genomic_DNA"/>
</dbReference>
<name>A0A5P8M6F4_9LACO</name>
<evidence type="ECO:0000313" key="1">
    <source>
        <dbReference type="EMBL" id="QFR24080.1"/>
    </source>
</evidence>
<gene>
    <name evidence="1" type="ORF">D1010_12185</name>
</gene>
<proteinExistence type="predicted"/>
<dbReference type="Proteomes" id="UP000326779">
    <property type="component" value="Chromosome"/>
</dbReference>